<dbReference type="PANTHER" id="PTHR46411">
    <property type="entry name" value="FAMILY ATPASE, PUTATIVE-RELATED"/>
    <property type="match status" value="1"/>
</dbReference>
<reference evidence="3 4" key="1">
    <citation type="journal article" date="2024" name="IMA Fungus">
        <title>Apiospora arundinis, a panoply of carbohydrate-active enzymes and secondary metabolites.</title>
        <authorList>
            <person name="Sorensen T."/>
            <person name="Petersen C."/>
            <person name="Muurmann A.T."/>
            <person name="Christiansen J.V."/>
            <person name="Brundto M.L."/>
            <person name="Overgaard C.K."/>
            <person name="Boysen A.T."/>
            <person name="Wollenberg R.D."/>
            <person name="Larsen T.O."/>
            <person name="Sorensen J.L."/>
            <person name="Nielsen K.L."/>
            <person name="Sondergaard T.E."/>
        </authorList>
    </citation>
    <scope>NUCLEOTIDE SEQUENCE [LARGE SCALE GENOMIC DNA]</scope>
    <source>
        <strain evidence="3 4">AAU 773</strain>
    </source>
</reference>
<dbReference type="InterPro" id="IPR027417">
    <property type="entry name" value="P-loop_NTPase"/>
</dbReference>
<evidence type="ECO:0000313" key="4">
    <source>
        <dbReference type="Proteomes" id="UP001390339"/>
    </source>
</evidence>
<dbReference type="InterPro" id="IPR003593">
    <property type="entry name" value="AAA+_ATPase"/>
</dbReference>
<dbReference type="CDD" id="cd19481">
    <property type="entry name" value="RecA-like_protease"/>
    <property type="match status" value="1"/>
</dbReference>
<evidence type="ECO:0000256" key="1">
    <source>
        <dbReference type="SAM" id="MobiDB-lite"/>
    </source>
</evidence>
<dbReference type="Pfam" id="PF00004">
    <property type="entry name" value="AAA"/>
    <property type="match status" value="1"/>
</dbReference>
<dbReference type="PANTHER" id="PTHR46411:SF2">
    <property type="entry name" value="AAA+ ATPASE DOMAIN-CONTAINING PROTEIN"/>
    <property type="match status" value="1"/>
</dbReference>
<keyword evidence="4" id="KW-1185">Reference proteome</keyword>
<evidence type="ECO:0000313" key="3">
    <source>
        <dbReference type="EMBL" id="KAK8848612.1"/>
    </source>
</evidence>
<feature type="domain" description="AAA+ ATPase" evidence="2">
    <location>
        <begin position="633"/>
        <end position="760"/>
    </location>
</feature>
<feature type="compositionally biased region" description="Pro residues" evidence="1">
    <location>
        <begin position="1"/>
        <end position="10"/>
    </location>
</feature>
<evidence type="ECO:0000259" key="2">
    <source>
        <dbReference type="SMART" id="SM00382"/>
    </source>
</evidence>
<protein>
    <submittedName>
        <fullName evidence="3">AAA family ATPase</fullName>
    </submittedName>
</protein>
<feature type="region of interest" description="Disordered" evidence="1">
    <location>
        <begin position="1"/>
        <end position="20"/>
    </location>
</feature>
<dbReference type="InterPro" id="IPR056599">
    <property type="entry name" value="AAA_lid_fung"/>
</dbReference>
<proteinExistence type="predicted"/>
<organism evidence="3 4">
    <name type="scientific">Apiospora arundinis</name>
    <dbReference type="NCBI Taxonomy" id="335852"/>
    <lineage>
        <taxon>Eukaryota</taxon>
        <taxon>Fungi</taxon>
        <taxon>Dikarya</taxon>
        <taxon>Ascomycota</taxon>
        <taxon>Pezizomycotina</taxon>
        <taxon>Sordariomycetes</taxon>
        <taxon>Xylariomycetidae</taxon>
        <taxon>Amphisphaeriales</taxon>
        <taxon>Apiosporaceae</taxon>
        <taxon>Apiospora</taxon>
    </lineage>
</organism>
<dbReference type="Proteomes" id="UP001390339">
    <property type="component" value="Unassembled WGS sequence"/>
</dbReference>
<sequence>MNSPPSPPIHHAPIAYQSKKRFTSEIHERFDSSTRSDIGWTDSPYRLRDPPRVDRPHIPRRNERTLKFSELDYESGDSYFGSGSIDVDEQKPSSHFSNPPRPMISQNPSATHGDLIGASSLPQNLENHLPLQLSAVDLQSVASHLGIPQASSSSLGDMQAYISDLHHRQSYTLKPRKHRSAPAHAPTKKLRGLIIHRVLHKEGGRLIYLDHPQWIEGETWVLMGKLPVSNVRAYLSKCPDVCFITCRNYKESSSFDPGQRDATGNISVAYNSEFIVPVEKHLASAIGKFLAFSNCESSDQYSTHKSHNGRFQEFSNDWLDSWDEITLYSPYVAFYQFWNGNDMERFMNSLNRNELPLFKRVAGYVMDEYRAHFDTIESLVSAGKITNAYLPFLFKPGTIVVQGKGSDARGYMCTSWLQDASTNEQNQSLVLGTGQNPSLEEPQQLRSYTIDAWCWNLDSFFTKDYTKLKIQGIAIDDCSKRDIQGMDIRPKAHVDAGTLGILRNRGKWFWNCRKQQMVAYCEIKRKDDKGKDMQQTIDQRYMIDMKTYRDFHPKTEPGASIKAAANVIGAEAMEHDDPPDENFVYLAPSSIRGFNLKTKKWSDLVIDQFEKRSSATNQIEADMSTDIISGKGNGLIMLLHGGPGTGKTLTAESVAEIAQRPLYPVTCGDIGTEPNAVEKYLESVLTLGKTWGCVVLLDEADVFLEQRSLEDLHRNALVSVFLRVLEYYDGILLLTSNRVGTFDEAFRSRIQLAIHYESLTRSQRTSIWRNFFERLEKLQEEGIDFADLQDHIEDLARHEMNGREIRNVITTARQSARWERKQSDGAAYKLNYKVMEEIIEMAGKFDKYIKDLHGGLSQDQLAEDEGWRLASNA</sequence>
<name>A0ABR2HLK2_9PEZI</name>
<dbReference type="Pfam" id="PF23232">
    <property type="entry name" value="AAA_lid_13"/>
    <property type="match status" value="1"/>
</dbReference>
<dbReference type="InterPro" id="IPR003959">
    <property type="entry name" value="ATPase_AAA_core"/>
</dbReference>
<comment type="caution">
    <text evidence="3">The sequence shown here is derived from an EMBL/GenBank/DDBJ whole genome shotgun (WGS) entry which is preliminary data.</text>
</comment>
<gene>
    <name evidence="3" type="ORF">PGQ11_015092</name>
</gene>
<accession>A0ABR2HLK2</accession>
<dbReference type="Gene3D" id="3.40.50.300">
    <property type="entry name" value="P-loop containing nucleotide triphosphate hydrolases"/>
    <property type="match status" value="1"/>
</dbReference>
<dbReference type="SMART" id="SM00382">
    <property type="entry name" value="AAA"/>
    <property type="match status" value="1"/>
</dbReference>
<dbReference type="EMBL" id="JAPCWZ010000010">
    <property type="protein sequence ID" value="KAK8848612.1"/>
    <property type="molecule type" value="Genomic_DNA"/>
</dbReference>
<feature type="region of interest" description="Disordered" evidence="1">
    <location>
        <begin position="27"/>
        <end position="60"/>
    </location>
</feature>
<feature type="compositionally biased region" description="Basic and acidic residues" evidence="1">
    <location>
        <begin position="45"/>
        <end position="60"/>
    </location>
</feature>
<dbReference type="SUPFAM" id="SSF52540">
    <property type="entry name" value="P-loop containing nucleoside triphosphate hydrolases"/>
    <property type="match status" value="1"/>
</dbReference>